<evidence type="ECO:0000313" key="2">
    <source>
        <dbReference type="EMBL" id="MCS5710150.1"/>
    </source>
</evidence>
<organism evidence="1">
    <name type="scientific">Candidatus Berkiella aquae</name>
    <dbReference type="NCBI Taxonomy" id="295108"/>
    <lineage>
        <taxon>Bacteria</taxon>
        <taxon>Pseudomonadati</taxon>
        <taxon>Pseudomonadota</taxon>
        <taxon>Gammaproteobacteria</taxon>
        <taxon>Candidatus Berkiellales</taxon>
        <taxon>Candidatus Berkiellaceae</taxon>
        <taxon>Candidatus Berkiella</taxon>
    </lineage>
</organism>
<dbReference type="EMBL" id="LKAJ02000001">
    <property type="protein sequence ID" value="MCS5710150.1"/>
    <property type="molecule type" value="Genomic_DNA"/>
</dbReference>
<dbReference type="Gene3D" id="1.25.40.20">
    <property type="entry name" value="Ankyrin repeat-containing domain"/>
    <property type="match status" value="1"/>
</dbReference>
<reference evidence="1" key="1">
    <citation type="submission" date="2015-09" db="EMBL/GenBank/DDBJ databases">
        <title>Draft Genome Sequences of Two Novel Amoeba-resistant Intranuclear Bacteria, Candidatus Berkiella cookevillensis and Candidatus Berkiella aquae.</title>
        <authorList>
            <person name="Mehari Y.T."/>
            <person name="Arivett B.A."/>
            <person name="Farone A.L."/>
            <person name="Gunderson J.H."/>
            <person name="Farone M.B."/>
        </authorList>
    </citation>
    <scope>NUCLEOTIDE SEQUENCE [LARGE SCALE GENOMIC DNA]</scope>
    <source>
        <strain evidence="1">HT99</strain>
    </source>
</reference>
<reference evidence="2" key="3">
    <citation type="submission" date="2021-06" db="EMBL/GenBank/DDBJ databases">
        <title>Genomic Description and Analysis of Intracellular Bacteria, Candidatus Berkiella cookevillensis and Candidatus Berkiella aquae.</title>
        <authorList>
            <person name="Kidane D.T."/>
            <person name="Mehari Y.T."/>
            <person name="Rice F.C."/>
            <person name="Arivett B.A."/>
            <person name="Farone A.L."/>
            <person name="Berk S.G."/>
            <person name="Farone M.B."/>
        </authorList>
    </citation>
    <scope>NUCLEOTIDE SEQUENCE</scope>
    <source>
        <strain evidence="2">HT99</strain>
    </source>
</reference>
<dbReference type="InterPro" id="IPR036770">
    <property type="entry name" value="Ankyrin_rpt-contain_sf"/>
</dbReference>
<gene>
    <name evidence="2" type="ORF">HT99x_001775</name>
    <name evidence="1" type="ORF">HT99x_02272</name>
</gene>
<dbReference type="AlphaFoldDB" id="A0A0Q9YIQ7"/>
<dbReference type="SUPFAM" id="SSF48403">
    <property type="entry name" value="Ankyrin repeat"/>
    <property type="match status" value="1"/>
</dbReference>
<comment type="caution">
    <text evidence="1">The sequence shown here is derived from an EMBL/GenBank/DDBJ whole genome shotgun (WGS) entry which is preliminary data.</text>
</comment>
<reference evidence="2" key="2">
    <citation type="journal article" date="2016" name="Genome Announc.">
        <title>Draft Genome Sequences of Two Novel Amoeba-Resistant Intranuclear Bacteria, 'Candidatus Berkiella cookevillensis' and 'Candidatus Berkiella aquae'.</title>
        <authorList>
            <person name="Mehari Y.T."/>
            <person name="Arivett B.A."/>
            <person name="Farone A.L."/>
            <person name="Gunderson J.H."/>
            <person name="Farone M.B."/>
        </authorList>
    </citation>
    <scope>NUCLEOTIDE SEQUENCE</scope>
    <source>
        <strain evidence="2">HT99</strain>
    </source>
</reference>
<proteinExistence type="predicted"/>
<dbReference type="RefSeq" id="WP_075066897.1">
    <property type="nucleotide sequence ID" value="NZ_LKAJ02000001.1"/>
</dbReference>
<accession>A0A0Q9YIQ7</accession>
<sequence length="328" mass="36661">MLNLGPLQEEIFLIALQDTNTSIAEIEMGLGLEQSLLFTAITQNFQNIIKALIARGENFNQRNVLGETIAHQVLKVGTKPALELLKTLVIQGHVDIKAQTDVFSNPFHYASQITDPELLTICFSIATSDLLVAQNQIGSSALSNAIARDNFNFLEIAIAQFPELIKLKQNQTGHLMLACDSLLHDIANSNAQGCYNVLKNKFTDQIWSALNQYRIEEALPIDVAVLKGHRALFQSFKGYRHGSGFPTLSWIAAQEAAKTNHPLPYPHLQDMIDDAQEDQAYQAELDNWQGEDQTAAEETYHIRHRRRISPSLAEDNATIIASPRRRSF</sequence>
<dbReference type="EMBL" id="LKAJ01000010">
    <property type="protein sequence ID" value="KRG20541.1"/>
    <property type="molecule type" value="Genomic_DNA"/>
</dbReference>
<evidence type="ECO:0000313" key="1">
    <source>
        <dbReference type="EMBL" id="KRG20541.1"/>
    </source>
</evidence>
<protein>
    <submittedName>
        <fullName evidence="2">Ankyrin repeat domain-containing protein</fullName>
    </submittedName>
    <submittedName>
        <fullName evidence="1">Ankyrin repeats (3 copies)</fullName>
    </submittedName>
</protein>
<dbReference type="Proteomes" id="UP000051497">
    <property type="component" value="Unassembled WGS sequence"/>
</dbReference>
<evidence type="ECO:0000313" key="3">
    <source>
        <dbReference type="Proteomes" id="UP000051497"/>
    </source>
</evidence>
<name>A0A0Q9YIQ7_9GAMM</name>
<keyword evidence="3" id="KW-1185">Reference proteome</keyword>